<comment type="subcellular location">
    <subcellularLocation>
        <location evidence="1">Cell membrane</location>
        <topology evidence="1">Multi-pass membrane protein</topology>
    </subcellularLocation>
</comment>
<name>A0A1F5Z412_9BACT</name>
<keyword evidence="7 8" id="KW-0472">Membrane</keyword>
<evidence type="ECO:0000256" key="3">
    <source>
        <dbReference type="ARBA" id="ARBA00022676"/>
    </source>
</evidence>
<dbReference type="PANTHER" id="PTHR33908">
    <property type="entry name" value="MANNOSYLTRANSFERASE YKCB-RELATED"/>
    <property type="match status" value="1"/>
</dbReference>
<protein>
    <recommendedName>
        <fullName evidence="11">Glycosyltransferase RgtA/B/C/D-like domain-containing protein</fullName>
    </recommendedName>
</protein>
<feature type="transmembrane region" description="Helical" evidence="8">
    <location>
        <begin position="289"/>
        <end position="307"/>
    </location>
</feature>
<feature type="transmembrane region" description="Helical" evidence="8">
    <location>
        <begin position="88"/>
        <end position="107"/>
    </location>
</feature>
<evidence type="ECO:0000313" key="10">
    <source>
        <dbReference type="Proteomes" id="UP000177354"/>
    </source>
</evidence>
<keyword evidence="5 8" id="KW-0812">Transmembrane</keyword>
<evidence type="ECO:0000256" key="2">
    <source>
        <dbReference type="ARBA" id="ARBA00022475"/>
    </source>
</evidence>
<keyword evidence="2" id="KW-1003">Cell membrane</keyword>
<sequence>MNNKSVFKWLFYNPLVLIILAAFLFRVINLNYNTPFLDEAIYIKLGEKVLEGHWQEESPFSWIGGMPLFYPSLSALFYNIGGLLGSRLLNVLLGTLSVYLLYGFTFKLHLSDISDNNEFIAGISAFLLAVMSIPVYLSRLAIYDMLSFTFFLAGLFFLLSGLAVKKHGLWQKENFYFLSALSLFLSFLAKYTTLILFPLIAVWAIYKSLKQDRLSLNLTLKYFIFPLSLAIISYLVIYFPDLREFVINQIPDPQRHYSEIINEFYVFSLPVLPFALVGFFFLFLKAKGIAFFLLFGALTVPLAHLLTNNLDAAHQHVFLSLVFLLPSAGFLISNISKKNMAIRAGLSFIFLIMVFLYSFSQKKDLETSWPNSENAMTGLKSVVSTGDKILSSEGNVTDLALPEIPQEALTGPFEINYQGLSSYEGFRKAISDGYFTYILFNNGLTGDFADIVRRETVNKYSVIYDNQPFVIYQLNR</sequence>
<feature type="transmembrane region" description="Helical" evidence="8">
    <location>
        <begin position="313"/>
        <end position="333"/>
    </location>
</feature>
<evidence type="ECO:0000256" key="5">
    <source>
        <dbReference type="ARBA" id="ARBA00022692"/>
    </source>
</evidence>
<organism evidence="9 10">
    <name type="scientific">Candidatus Gottesmanbacteria bacterium RIFCSPHIGHO2_01_FULL_40_15</name>
    <dbReference type="NCBI Taxonomy" id="1798376"/>
    <lineage>
        <taxon>Bacteria</taxon>
        <taxon>Candidatus Gottesmaniibacteriota</taxon>
    </lineage>
</organism>
<feature type="transmembrane region" description="Helical" evidence="8">
    <location>
        <begin position="9"/>
        <end position="28"/>
    </location>
</feature>
<feature type="transmembrane region" description="Helical" evidence="8">
    <location>
        <begin position="176"/>
        <end position="206"/>
    </location>
</feature>
<evidence type="ECO:0000256" key="7">
    <source>
        <dbReference type="ARBA" id="ARBA00023136"/>
    </source>
</evidence>
<feature type="transmembrane region" description="Helical" evidence="8">
    <location>
        <begin position="264"/>
        <end position="284"/>
    </location>
</feature>
<evidence type="ECO:0000256" key="1">
    <source>
        <dbReference type="ARBA" id="ARBA00004651"/>
    </source>
</evidence>
<proteinExistence type="predicted"/>
<evidence type="ECO:0008006" key="11">
    <source>
        <dbReference type="Google" id="ProtNLM"/>
    </source>
</evidence>
<dbReference type="GO" id="GO:0016763">
    <property type="term" value="F:pentosyltransferase activity"/>
    <property type="evidence" value="ECO:0007669"/>
    <property type="project" value="TreeGrafter"/>
</dbReference>
<keyword evidence="3" id="KW-0328">Glycosyltransferase</keyword>
<dbReference type="PANTHER" id="PTHR33908:SF11">
    <property type="entry name" value="MEMBRANE PROTEIN"/>
    <property type="match status" value="1"/>
</dbReference>
<evidence type="ECO:0000256" key="8">
    <source>
        <dbReference type="SAM" id="Phobius"/>
    </source>
</evidence>
<dbReference type="EMBL" id="MFJF01000012">
    <property type="protein sequence ID" value="OGG07054.1"/>
    <property type="molecule type" value="Genomic_DNA"/>
</dbReference>
<feature type="transmembrane region" description="Helical" evidence="8">
    <location>
        <begin position="218"/>
        <end position="239"/>
    </location>
</feature>
<feature type="transmembrane region" description="Helical" evidence="8">
    <location>
        <begin position="60"/>
        <end position="81"/>
    </location>
</feature>
<gene>
    <name evidence="9" type="ORF">A2777_04270</name>
</gene>
<keyword evidence="4" id="KW-0808">Transferase</keyword>
<dbReference type="AlphaFoldDB" id="A0A1F5Z412"/>
<accession>A0A1F5Z412</accession>
<feature type="transmembrane region" description="Helical" evidence="8">
    <location>
        <begin position="119"/>
        <end position="138"/>
    </location>
</feature>
<evidence type="ECO:0000256" key="4">
    <source>
        <dbReference type="ARBA" id="ARBA00022679"/>
    </source>
</evidence>
<feature type="transmembrane region" description="Helical" evidence="8">
    <location>
        <begin position="340"/>
        <end position="359"/>
    </location>
</feature>
<evidence type="ECO:0000256" key="6">
    <source>
        <dbReference type="ARBA" id="ARBA00022989"/>
    </source>
</evidence>
<reference evidence="9 10" key="1">
    <citation type="journal article" date="2016" name="Nat. Commun.">
        <title>Thousands of microbial genomes shed light on interconnected biogeochemical processes in an aquifer system.</title>
        <authorList>
            <person name="Anantharaman K."/>
            <person name="Brown C.T."/>
            <person name="Hug L.A."/>
            <person name="Sharon I."/>
            <person name="Castelle C.J."/>
            <person name="Probst A.J."/>
            <person name="Thomas B.C."/>
            <person name="Singh A."/>
            <person name="Wilkins M.J."/>
            <person name="Karaoz U."/>
            <person name="Brodie E.L."/>
            <person name="Williams K.H."/>
            <person name="Hubbard S.S."/>
            <person name="Banfield J.F."/>
        </authorList>
    </citation>
    <scope>NUCLEOTIDE SEQUENCE [LARGE SCALE GENOMIC DNA]</scope>
</reference>
<dbReference type="GO" id="GO:0009103">
    <property type="term" value="P:lipopolysaccharide biosynthetic process"/>
    <property type="evidence" value="ECO:0007669"/>
    <property type="project" value="UniProtKB-ARBA"/>
</dbReference>
<evidence type="ECO:0000313" key="9">
    <source>
        <dbReference type="EMBL" id="OGG07054.1"/>
    </source>
</evidence>
<dbReference type="InterPro" id="IPR050297">
    <property type="entry name" value="LipidA_mod_glycosyltrf_83"/>
</dbReference>
<comment type="caution">
    <text evidence="9">The sequence shown here is derived from an EMBL/GenBank/DDBJ whole genome shotgun (WGS) entry which is preliminary data.</text>
</comment>
<dbReference type="GO" id="GO:0005886">
    <property type="term" value="C:plasma membrane"/>
    <property type="evidence" value="ECO:0007669"/>
    <property type="project" value="UniProtKB-SubCell"/>
</dbReference>
<keyword evidence="6 8" id="KW-1133">Transmembrane helix</keyword>
<dbReference type="Proteomes" id="UP000177354">
    <property type="component" value="Unassembled WGS sequence"/>
</dbReference>
<feature type="transmembrane region" description="Helical" evidence="8">
    <location>
        <begin position="145"/>
        <end position="164"/>
    </location>
</feature>